<comment type="catalytic activity">
    <reaction evidence="13">
        <text>L-tyrosyl-[protein] + ATP = O-phospho-L-tyrosyl-[protein] + ADP + H(+)</text>
        <dbReference type="Rhea" id="RHEA:10596"/>
        <dbReference type="Rhea" id="RHEA-COMP:10136"/>
        <dbReference type="Rhea" id="RHEA-COMP:20101"/>
        <dbReference type="ChEBI" id="CHEBI:15378"/>
        <dbReference type="ChEBI" id="CHEBI:30616"/>
        <dbReference type="ChEBI" id="CHEBI:46858"/>
        <dbReference type="ChEBI" id="CHEBI:61978"/>
        <dbReference type="ChEBI" id="CHEBI:456216"/>
        <dbReference type="EC" id="2.7.10.1"/>
    </reaction>
</comment>
<comment type="subcellular location">
    <subcellularLocation>
        <location evidence="1">Membrane</location>
        <topology evidence="1">Single-pass type I membrane protein</topology>
    </subcellularLocation>
</comment>
<evidence type="ECO:0000256" key="4">
    <source>
        <dbReference type="ARBA" id="ARBA00022692"/>
    </source>
</evidence>
<keyword evidence="24" id="KW-1185">Reference proteome</keyword>
<evidence type="ECO:0000313" key="24">
    <source>
        <dbReference type="Proteomes" id="UP000838412"/>
    </source>
</evidence>
<dbReference type="InterPro" id="IPR003599">
    <property type="entry name" value="Ig_sub"/>
</dbReference>
<dbReference type="PROSITE" id="PS50835">
    <property type="entry name" value="IG_LIKE"/>
    <property type="match status" value="1"/>
</dbReference>
<keyword evidence="3" id="KW-0597">Phosphoprotein</keyword>
<keyword evidence="16" id="KW-0547">Nucleotide-binding</keyword>
<feature type="chain" id="PRO_5035472672" description="receptor protein-tyrosine kinase" evidence="18">
    <location>
        <begin position="23"/>
        <end position="885"/>
    </location>
</feature>
<dbReference type="Gene3D" id="2.60.40.10">
    <property type="entry name" value="Immunoglobulins"/>
    <property type="match status" value="1"/>
</dbReference>
<dbReference type="Gene3D" id="3.30.200.20">
    <property type="entry name" value="Phosphorylase Kinase, domain 1"/>
    <property type="match status" value="1"/>
</dbReference>
<dbReference type="SUPFAM" id="SSF49313">
    <property type="entry name" value="Cadherin-like"/>
    <property type="match status" value="1"/>
</dbReference>
<keyword evidence="4 17" id="KW-0812">Transmembrane</keyword>
<sequence length="885" mass="98957">MSRTCTKQWVAQFAILWGASTAISVSFVKENITVSIREDVSVGSLVTGVEYGEGLQTVADYKFKIVSGDDFQRFDLNATTGEITVANPLDIRVQSRYELQIKVTGAYKSVLVNLTVYVEDVEGYPPVYNPMCETPIAERGTRQFYNITNILAKAALVRTLEENIVYSKQRFESEFYRKRNINTFNDACAATVTIPLDIGYKVLVAEKLYNNMLRTVSCCSDVPDSTLQLELVRKLAGNRTEVPSGSFPIKSSEKGKYQYFALMTLSHWRTSKPVRFTCFVKNTVPNIEFFKAYDSVTYSITGYVSGCPPLKYGAHCDHDCICKNGARCHGFNGACLCRPGWTGVACDIPLPAAVISTVPSRSVSVGSNVSLTCEGVRVQVASLSWKYKPLRSSAYYIELTPLYNIPQFSIKSVKSSDNGVYTCVLNTTEGRILQTDFVLNVTACPADRRGEFCEETCGCENGGRCDGWGSVCVCLPGWTGVRCELPCPNCVCVNGTVCSSANGRFCEEARSKTADDYSNSVLISGFVAFFVVLSVVASSGILCYKRFRQLRRAPAQARVDEEDALFANEDPTEAAQMRKVWEVDEKRLTILDMIGQGRFGHVVRARLRMPGKDPVLVAAKSVCSTCDDDFYREADTLLTLYRYSTHRDGLSKCMHPNIVQLYGLVTHSKPKRILIEFAPRGDLRHHLMTCREDVTVSLADLLNFAVHVSRALAELDRVKIVHRDVATRNVLVTDGNVAKLADFGLARDVYTSTAYVRTNRAHRDDLLPLKWMALESLRDGVFTSHSDVWSFGVLLWEIATFGEEPHYPKIGRPDCRQLVRLLKRGVRLEKPHDCPIALYRMMCQCWTAKPSRRPPGTKLEQTLLCMQQYPEFRTANAILDRETTV</sequence>
<dbReference type="InterPro" id="IPR000742">
    <property type="entry name" value="EGF"/>
</dbReference>
<feature type="domain" description="Protein kinase" evidence="19">
    <location>
        <begin position="588"/>
        <end position="872"/>
    </location>
</feature>
<evidence type="ECO:0000256" key="6">
    <source>
        <dbReference type="ARBA" id="ARBA00022989"/>
    </source>
</evidence>
<dbReference type="SMART" id="SM00181">
    <property type="entry name" value="EGF"/>
    <property type="match status" value="2"/>
</dbReference>
<keyword evidence="5 16" id="KW-0067">ATP-binding</keyword>
<dbReference type="InterPro" id="IPR001245">
    <property type="entry name" value="Ser-Thr/Tyr_kinase_cat_dom"/>
</dbReference>
<feature type="domain" description="Cadherin" evidence="21">
    <location>
        <begin position="28"/>
        <end position="128"/>
    </location>
</feature>
<keyword evidence="7 17" id="KW-0472">Membrane</keyword>
<dbReference type="InterPro" id="IPR008266">
    <property type="entry name" value="Tyr_kinase_AS"/>
</dbReference>
<dbReference type="PROSITE" id="PS00107">
    <property type="entry name" value="PROTEIN_KINASE_ATP"/>
    <property type="match status" value="1"/>
</dbReference>
<evidence type="ECO:0000259" key="22">
    <source>
        <dbReference type="PROSITE" id="PS50835"/>
    </source>
</evidence>
<dbReference type="GO" id="GO:0043235">
    <property type="term" value="C:receptor complex"/>
    <property type="evidence" value="ECO:0007669"/>
    <property type="project" value="TreeGrafter"/>
</dbReference>
<comment type="caution">
    <text evidence="15">Lacks conserved residue(s) required for the propagation of feature annotation.</text>
</comment>
<dbReference type="PRINTS" id="PR00109">
    <property type="entry name" value="TYRKINASE"/>
</dbReference>
<dbReference type="InterPro" id="IPR011009">
    <property type="entry name" value="Kinase-like_dom_sf"/>
</dbReference>
<dbReference type="OrthoDB" id="4062651at2759"/>
<dbReference type="PANTHER" id="PTHR24416">
    <property type="entry name" value="TYROSINE-PROTEIN KINASE RECEPTOR"/>
    <property type="match status" value="1"/>
</dbReference>
<dbReference type="Gene3D" id="2.170.300.10">
    <property type="entry name" value="Tie2 ligand-binding domain superfamily"/>
    <property type="match status" value="1"/>
</dbReference>
<dbReference type="GO" id="GO:0004714">
    <property type="term" value="F:transmembrane receptor protein tyrosine kinase activity"/>
    <property type="evidence" value="ECO:0007669"/>
    <property type="project" value="UniProtKB-EC"/>
</dbReference>
<keyword evidence="8" id="KW-0418">Kinase</keyword>
<keyword evidence="12" id="KW-0393">Immunoglobulin domain</keyword>
<dbReference type="PROSITE" id="PS50026">
    <property type="entry name" value="EGF_3"/>
    <property type="match status" value="1"/>
</dbReference>
<evidence type="ECO:0000256" key="2">
    <source>
        <dbReference type="ARBA" id="ARBA00011902"/>
    </source>
</evidence>
<keyword evidence="9 15" id="KW-1015">Disulfide bond</keyword>
<dbReference type="PROSITE" id="PS50268">
    <property type="entry name" value="CADHERIN_2"/>
    <property type="match status" value="1"/>
</dbReference>
<dbReference type="PROSITE" id="PS00109">
    <property type="entry name" value="PROTEIN_KINASE_TYR"/>
    <property type="match status" value="1"/>
</dbReference>
<dbReference type="Gene3D" id="2.10.25.10">
    <property type="entry name" value="Laminin"/>
    <property type="match status" value="1"/>
</dbReference>
<dbReference type="EC" id="2.7.10.1" evidence="2"/>
<evidence type="ECO:0000259" key="21">
    <source>
        <dbReference type="PROSITE" id="PS50268"/>
    </source>
</evidence>
<feature type="domain" description="EGF-like" evidence="20">
    <location>
        <begin position="449"/>
        <end position="484"/>
    </location>
</feature>
<evidence type="ECO:0000256" key="5">
    <source>
        <dbReference type="ARBA" id="ARBA00022840"/>
    </source>
</evidence>
<keyword evidence="14" id="KW-0106">Calcium</keyword>
<evidence type="ECO:0000259" key="20">
    <source>
        <dbReference type="PROSITE" id="PS50026"/>
    </source>
</evidence>
<keyword evidence="11" id="KW-0325">Glycoprotein</keyword>
<dbReference type="InterPro" id="IPR020635">
    <property type="entry name" value="Tyr_kinase_cat_dom"/>
</dbReference>
<dbReference type="FunFam" id="1.10.510.10:FF:000712">
    <property type="entry name" value="Uncharacterized protein"/>
    <property type="match status" value="1"/>
</dbReference>
<dbReference type="SUPFAM" id="SSF57184">
    <property type="entry name" value="Growth factor receptor domain"/>
    <property type="match status" value="1"/>
</dbReference>
<dbReference type="InterPro" id="IPR017441">
    <property type="entry name" value="Protein_kinase_ATP_BS"/>
</dbReference>
<dbReference type="GO" id="GO:0007156">
    <property type="term" value="P:homophilic cell adhesion via plasma membrane adhesion molecules"/>
    <property type="evidence" value="ECO:0007669"/>
    <property type="project" value="InterPro"/>
</dbReference>
<evidence type="ECO:0000313" key="23">
    <source>
        <dbReference type="EMBL" id="CAH1265086.1"/>
    </source>
</evidence>
<evidence type="ECO:0000256" key="14">
    <source>
        <dbReference type="PROSITE-ProRule" id="PRU00043"/>
    </source>
</evidence>
<evidence type="ECO:0000256" key="3">
    <source>
        <dbReference type="ARBA" id="ARBA00022553"/>
    </source>
</evidence>
<dbReference type="SUPFAM" id="SSF48726">
    <property type="entry name" value="Immunoglobulin"/>
    <property type="match status" value="1"/>
</dbReference>
<dbReference type="InterPro" id="IPR036179">
    <property type="entry name" value="Ig-like_dom_sf"/>
</dbReference>
<name>A0A8J9ZWY0_BRALA</name>
<keyword evidence="8" id="KW-0829">Tyrosine-protein kinase</keyword>
<evidence type="ECO:0000256" key="18">
    <source>
        <dbReference type="SAM" id="SignalP"/>
    </source>
</evidence>
<keyword evidence="18" id="KW-0732">Signal</keyword>
<feature type="signal peptide" evidence="18">
    <location>
        <begin position="1"/>
        <end position="22"/>
    </location>
</feature>
<evidence type="ECO:0000256" key="8">
    <source>
        <dbReference type="ARBA" id="ARBA00023137"/>
    </source>
</evidence>
<dbReference type="CDD" id="cd00054">
    <property type="entry name" value="EGF_CA"/>
    <property type="match status" value="2"/>
</dbReference>
<dbReference type="PROSITE" id="PS00022">
    <property type="entry name" value="EGF_1"/>
    <property type="match status" value="2"/>
</dbReference>
<keyword evidence="6 17" id="KW-1133">Transmembrane helix</keyword>
<evidence type="ECO:0000256" key="11">
    <source>
        <dbReference type="ARBA" id="ARBA00023180"/>
    </source>
</evidence>
<evidence type="ECO:0000259" key="19">
    <source>
        <dbReference type="PROSITE" id="PS50011"/>
    </source>
</evidence>
<evidence type="ECO:0000256" key="15">
    <source>
        <dbReference type="PROSITE-ProRule" id="PRU00076"/>
    </source>
</evidence>
<dbReference type="CDD" id="cd11304">
    <property type="entry name" value="Cadherin_repeat"/>
    <property type="match status" value="1"/>
</dbReference>
<keyword evidence="8" id="KW-0808">Transferase</keyword>
<dbReference type="GO" id="GO:0007169">
    <property type="term" value="P:cell surface receptor protein tyrosine kinase signaling pathway"/>
    <property type="evidence" value="ECO:0007669"/>
    <property type="project" value="TreeGrafter"/>
</dbReference>
<dbReference type="InterPro" id="IPR009030">
    <property type="entry name" value="Growth_fac_rcpt_cys_sf"/>
</dbReference>
<evidence type="ECO:0000256" key="16">
    <source>
        <dbReference type="PROSITE-ProRule" id="PRU10141"/>
    </source>
</evidence>
<dbReference type="Gene3D" id="2.60.40.60">
    <property type="entry name" value="Cadherins"/>
    <property type="match status" value="1"/>
</dbReference>
<feature type="disulfide bond" evidence="15">
    <location>
        <begin position="474"/>
        <end position="483"/>
    </location>
</feature>
<dbReference type="GO" id="GO:0005509">
    <property type="term" value="F:calcium ion binding"/>
    <property type="evidence" value="ECO:0007669"/>
    <property type="project" value="UniProtKB-UniRule"/>
</dbReference>
<dbReference type="SMART" id="SM00112">
    <property type="entry name" value="CA"/>
    <property type="match status" value="1"/>
</dbReference>
<evidence type="ECO:0000256" key="13">
    <source>
        <dbReference type="ARBA" id="ARBA00051243"/>
    </source>
</evidence>
<dbReference type="Pfam" id="PF07714">
    <property type="entry name" value="PK_Tyr_Ser-Thr"/>
    <property type="match status" value="1"/>
</dbReference>
<dbReference type="InterPro" id="IPR050122">
    <property type="entry name" value="RTK"/>
</dbReference>
<dbReference type="InterPro" id="IPR015919">
    <property type="entry name" value="Cadherin-like_sf"/>
</dbReference>
<protein>
    <recommendedName>
        <fullName evidence="2">receptor protein-tyrosine kinase</fullName>
        <ecNumber evidence="2">2.7.10.1</ecNumber>
    </recommendedName>
</protein>
<proteinExistence type="predicted"/>
<feature type="binding site" evidence="16">
    <location>
        <position position="620"/>
    </location>
    <ligand>
        <name>ATP</name>
        <dbReference type="ChEBI" id="CHEBI:30616"/>
    </ligand>
</feature>
<dbReference type="InterPro" id="IPR002126">
    <property type="entry name" value="Cadherin-like_dom"/>
</dbReference>
<gene>
    <name evidence="23" type="primary">RET</name>
    <name evidence="23" type="ORF">BLAG_LOCUS19169</name>
</gene>
<keyword evidence="10" id="KW-0675">Receptor</keyword>
<dbReference type="Pfam" id="PF13895">
    <property type="entry name" value="Ig_2"/>
    <property type="match status" value="1"/>
</dbReference>
<organism evidence="23 24">
    <name type="scientific">Branchiostoma lanceolatum</name>
    <name type="common">Common lancelet</name>
    <name type="synonym">Amphioxus lanceolatum</name>
    <dbReference type="NCBI Taxonomy" id="7740"/>
    <lineage>
        <taxon>Eukaryota</taxon>
        <taxon>Metazoa</taxon>
        <taxon>Chordata</taxon>
        <taxon>Cephalochordata</taxon>
        <taxon>Leptocardii</taxon>
        <taxon>Amphioxiformes</taxon>
        <taxon>Branchiostomatidae</taxon>
        <taxon>Branchiostoma</taxon>
    </lineage>
</organism>
<dbReference type="SMART" id="SM00409">
    <property type="entry name" value="IG"/>
    <property type="match status" value="1"/>
</dbReference>
<evidence type="ECO:0000256" key="17">
    <source>
        <dbReference type="SAM" id="Phobius"/>
    </source>
</evidence>
<evidence type="ECO:0000256" key="7">
    <source>
        <dbReference type="ARBA" id="ARBA00023136"/>
    </source>
</evidence>
<feature type="domain" description="Ig-like" evidence="22">
    <location>
        <begin position="351"/>
        <end position="434"/>
    </location>
</feature>
<accession>A0A8J9ZWY0</accession>
<dbReference type="PROSITE" id="PS50011">
    <property type="entry name" value="PROTEIN_KINASE_DOM"/>
    <property type="match status" value="1"/>
</dbReference>
<dbReference type="SMART" id="SM00219">
    <property type="entry name" value="TyrKc"/>
    <property type="match status" value="1"/>
</dbReference>
<evidence type="ECO:0000256" key="10">
    <source>
        <dbReference type="ARBA" id="ARBA00023170"/>
    </source>
</evidence>
<dbReference type="InterPro" id="IPR007110">
    <property type="entry name" value="Ig-like_dom"/>
</dbReference>
<evidence type="ECO:0000256" key="1">
    <source>
        <dbReference type="ARBA" id="ARBA00004479"/>
    </source>
</evidence>
<dbReference type="InterPro" id="IPR013783">
    <property type="entry name" value="Ig-like_fold"/>
</dbReference>
<dbReference type="InterPro" id="IPR000719">
    <property type="entry name" value="Prot_kinase_dom"/>
</dbReference>
<keyword evidence="15" id="KW-0245">EGF-like domain</keyword>
<dbReference type="PROSITE" id="PS01186">
    <property type="entry name" value="EGF_2"/>
    <property type="match status" value="1"/>
</dbReference>
<dbReference type="EMBL" id="OV696690">
    <property type="protein sequence ID" value="CAH1265086.1"/>
    <property type="molecule type" value="Genomic_DNA"/>
</dbReference>
<dbReference type="SUPFAM" id="SSF56112">
    <property type="entry name" value="Protein kinase-like (PK-like)"/>
    <property type="match status" value="1"/>
</dbReference>
<dbReference type="PANTHER" id="PTHR24416:SF617">
    <property type="entry name" value="RET ONCOGENE, ISOFORM A"/>
    <property type="match status" value="1"/>
</dbReference>
<reference evidence="23" key="1">
    <citation type="submission" date="2022-01" db="EMBL/GenBank/DDBJ databases">
        <authorList>
            <person name="Braso-Vives M."/>
        </authorList>
    </citation>
    <scope>NUCLEOTIDE SEQUENCE</scope>
</reference>
<dbReference type="Proteomes" id="UP000838412">
    <property type="component" value="Chromosome 5"/>
</dbReference>
<evidence type="ECO:0000256" key="12">
    <source>
        <dbReference type="ARBA" id="ARBA00023319"/>
    </source>
</evidence>
<dbReference type="GO" id="GO:0005524">
    <property type="term" value="F:ATP binding"/>
    <property type="evidence" value="ECO:0007669"/>
    <property type="project" value="UniProtKB-UniRule"/>
</dbReference>
<dbReference type="GO" id="GO:0005886">
    <property type="term" value="C:plasma membrane"/>
    <property type="evidence" value="ECO:0007669"/>
    <property type="project" value="TreeGrafter"/>
</dbReference>
<dbReference type="Gene3D" id="1.10.510.10">
    <property type="entry name" value="Transferase(Phosphotransferase) domain 1"/>
    <property type="match status" value="1"/>
</dbReference>
<dbReference type="AlphaFoldDB" id="A0A8J9ZWY0"/>
<evidence type="ECO:0000256" key="9">
    <source>
        <dbReference type="ARBA" id="ARBA00023157"/>
    </source>
</evidence>
<dbReference type="CDD" id="cd00192">
    <property type="entry name" value="PTKc"/>
    <property type="match status" value="1"/>
</dbReference>
<feature type="transmembrane region" description="Helical" evidence="17">
    <location>
        <begin position="521"/>
        <end position="544"/>
    </location>
</feature>